<evidence type="ECO:0000313" key="2">
    <source>
        <dbReference type="Proteomes" id="UP000016801"/>
    </source>
</evidence>
<proteinExistence type="predicted"/>
<comment type="caution">
    <text evidence="1">The sequence shown here is derived from an EMBL/GenBank/DDBJ whole genome shotgun (WGS) entry which is preliminary data.</text>
</comment>
<accession>M1W0I3</accession>
<name>M1W0I3_CLAP2</name>
<dbReference type="HOGENOM" id="CLU_2096636_0_0_1"/>
<protein>
    <submittedName>
        <fullName evidence="1">Uncharacterized protein</fullName>
    </submittedName>
</protein>
<gene>
    <name evidence="1" type="ORF">CPUR_03194</name>
</gene>
<reference evidence="1 2" key="1">
    <citation type="journal article" date="2013" name="PLoS Genet.">
        <title>Plant-symbiotic fungi as chemical engineers: Multi-genome analysis of the Clavicipitaceae reveals dynamics of alkaloid loci.</title>
        <authorList>
            <person name="Schardl C.L."/>
            <person name="Young C.A."/>
            <person name="Hesse U."/>
            <person name="Amyotte S.G."/>
            <person name="Andreeva K."/>
            <person name="Calie P.J."/>
            <person name="Fleetwood D.J."/>
            <person name="Haws D.C."/>
            <person name="Moore N."/>
            <person name="Oeser B."/>
            <person name="Panaccione D.G."/>
            <person name="Schweri K.K."/>
            <person name="Voisey C.R."/>
            <person name="Farman M.L."/>
            <person name="Jaromczyk J.W."/>
            <person name="Roe B.A."/>
            <person name="O'Sullivan D.M."/>
            <person name="Scott B."/>
            <person name="Tudzynski P."/>
            <person name="An Z."/>
            <person name="Arnaoudova E.G."/>
            <person name="Bullock C.T."/>
            <person name="Charlton N.D."/>
            <person name="Chen L."/>
            <person name="Cox M."/>
            <person name="Dinkins R.D."/>
            <person name="Florea S."/>
            <person name="Glenn A.E."/>
            <person name="Gordon A."/>
            <person name="Gueldener U."/>
            <person name="Harris D.R."/>
            <person name="Hollin W."/>
            <person name="Jaromczyk J."/>
            <person name="Johnson R.D."/>
            <person name="Khan A.K."/>
            <person name="Leistner E."/>
            <person name="Leuchtmann A."/>
            <person name="Li C."/>
            <person name="Liu J."/>
            <person name="Liu J."/>
            <person name="Liu M."/>
            <person name="Mace W."/>
            <person name="Machado C."/>
            <person name="Nagabhyru P."/>
            <person name="Pan J."/>
            <person name="Schmid J."/>
            <person name="Sugawara K."/>
            <person name="Steiner U."/>
            <person name="Takach J.E."/>
            <person name="Tanaka E."/>
            <person name="Webb J.S."/>
            <person name="Wilson E.V."/>
            <person name="Wiseman J.L."/>
            <person name="Yoshida R."/>
            <person name="Zeng Z."/>
        </authorList>
    </citation>
    <scope>NUCLEOTIDE SEQUENCE [LARGE SCALE GENOMIC DNA]</scope>
    <source>
        <strain evidence="1 2">20.1</strain>
    </source>
</reference>
<evidence type="ECO:0000313" key="1">
    <source>
        <dbReference type="EMBL" id="CCE29501.1"/>
    </source>
</evidence>
<dbReference type="Proteomes" id="UP000016801">
    <property type="component" value="Unassembled WGS sequence"/>
</dbReference>
<dbReference type="AlphaFoldDB" id="M1W0I3"/>
<dbReference type="VEuPathDB" id="FungiDB:CPUR_03194"/>
<sequence length="116" mass="13221">MNFAYNLFNHNVFNMRSRSTLQRNLAECGALEAFYTKTDAAIPSQHQTAITMFEFEDGMTIDAAWRTLKDHQRKFAGADATLKPGRDCPAAFLIFSSTTCNLIWRNHVSWLSRVKA</sequence>
<keyword evidence="2" id="KW-1185">Reference proteome</keyword>
<dbReference type="EMBL" id="CAGA01000014">
    <property type="protein sequence ID" value="CCE29501.1"/>
    <property type="molecule type" value="Genomic_DNA"/>
</dbReference>
<organism evidence="1 2">
    <name type="scientific">Claviceps purpurea (strain 20.1)</name>
    <name type="common">Ergot fungus</name>
    <name type="synonym">Sphacelia segetum</name>
    <dbReference type="NCBI Taxonomy" id="1111077"/>
    <lineage>
        <taxon>Eukaryota</taxon>
        <taxon>Fungi</taxon>
        <taxon>Dikarya</taxon>
        <taxon>Ascomycota</taxon>
        <taxon>Pezizomycotina</taxon>
        <taxon>Sordariomycetes</taxon>
        <taxon>Hypocreomycetidae</taxon>
        <taxon>Hypocreales</taxon>
        <taxon>Clavicipitaceae</taxon>
        <taxon>Claviceps</taxon>
    </lineage>
</organism>